<dbReference type="InterPro" id="IPR050709">
    <property type="entry name" value="Biotin_Carboxyl_Carrier/Decarb"/>
</dbReference>
<keyword evidence="7" id="KW-1185">Reference proteome</keyword>
<keyword evidence="6" id="KW-0436">Ligase</keyword>
<evidence type="ECO:0000256" key="2">
    <source>
        <dbReference type="ARBA" id="ARBA00017562"/>
    </source>
</evidence>
<dbReference type="Pfam" id="PF00364">
    <property type="entry name" value="Biotin_lipoyl"/>
    <property type="match status" value="1"/>
</dbReference>
<dbReference type="EMBL" id="JBBHJZ010000004">
    <property type="protein sequence ID" value="MEJ5978884.1"/>
    <property type="molecule type" value="Genomic_DNA"/>
</dbReference>
<gene>
    <name evidence="6" type="primary">accB</name>
    <name evidence="6" type="ORF">WG901_19680</name>
</gene>
<keyword evidence="4" id="KW-0443">Lipid metabolism</keyword>
<comment type="pathway">
    <text evidence="4">Lipid metabolism; fatty acid biosynthesis.</text>
</comment>
<keyword evidence="4" id="KW-0275">Fatty acid biosynthesis</keyword>
<keyword evidence="4" id="KW-0444">Lipid biosynthesis</keyword>
<keyword evidence="3 4" id="KW-0092">Biotin</keyword>
<evidence type="ECO:0000313" key="6">
    <source>
        <dbReference type="EMBL" id="MEJ5978884.1"/>
    </source>
</evidence>
<proteinExistence type="predicted"/>
<protein>
    <recommendedName>
        <fullName evidence="2 4">Biotin carboxyl carrier protein of acetyl-CoA carboxylase</fullName>
    </recommendedName>
</protein>
<name>A0ABU8S0L5_9SPHN</name>
<evidence type="ECO:0000259" key="5">
    <source>
        <dbReference type="PROSITE" id="PS50968"/>
    </source>
</evidence>
<evidence type="ECO:0000256" key="4">
    <source>
        <dbReference type="RuleBase" id="RU364072"/>
    </source>
</evidence>
<dbReference type="PANTHER" id="PTHR45266">
    <property type="entry name" value="OXALOACETATE DECARBOXYLASE ALPHA CHAIN"/>
    <property type="match status" value="1"/>
</dbReference>
<comment type="function">
    <text evidence="1 4">This protein is a component of the acetyl coenzyme A carboxylase complex; first, biotin carboxylase catalyzes the carboxylation of the carrier protein and then the transcarboxylase transfers the carboxyl group to form malonyl-CoA.</text>
</comment>
<dbReference type="RefSeq" id="WP_339588819.1">
    <property type="nucleotide sequence ID" value="NZ_JBBHJZ010000004.1"/>
</dbReference>
<dbReference type="InterPro" id="IPR000089">
    <property type="entry name" value="Biotin_lipoyl"/>
</dbReference>
<dbReference type="GO" id="GO:0003989">
    <property type="term" value="F:acetyl-CoA carboxylase activity"/>
    <property type="evidence" value="ECO:0007669"/>
    <property type="project" value="UniProtKB-EC"/>
</dbReference>
<dbReference type="InterPro" id="IPR011053">
    <property type="entry name" value="Single_hybrid_motif"/>
</dbReference>
<dbReference type="NCBIfam" id="TIGR00531">
    <property type="entry name" value="BCCP"/>
    <property type="match status" value="1"/>
</dbReference>
<organism evidence="6 7">
    <name type="scientific">Novosphingobium anseongense</name>
    <dbReference type="NCBI Taxonomy" id="3133436"/>
    <lineage>
        <taxon>Bacteria</taxon>
        <taxon>Pseudomonadati</taxon>
        <taxon>Pseudomonadota</taxon>
        <taxon>Alphaproteobacteria</taxon>
        <taxon>Sphingomonadales</taxon>
        <taxon>Sphingomonadaceae</taxon>
        <taxon>Novosphingobium</taxon>
    </lineage>
</organism>
<dbReference type="InterPro" id="IPR001249">
    <property type="entry name" value="AcCoA_biotinCC"/>
</dbReference>
<dbReference type="CDD" id="cd06850">
    <property type="entry name" value="biotinyl_domain"/>
    <property type="match status" value="1"/>
</dbReference>
<dbReference type="PROSITE" id="PS50968">
    <property type="entry name" value="BIOTINYL_LIPOYL"/>
    <property type="match status" value="1"/>
</dbReference>
<feature type="domain" description="Lipoyl-binding" evidence="5">
    <location>
        <begin position="90"/>
        <end position="166"/>
    </location>
</feature>
<dbReference type="PANTHER" id="PTHR45266:SF3">
    <property type="entry name" value="OXALOACETATE DECARBOXYLASE ALPHA CHAIN"/>
    <property type="match status" value="1"/>
</dbReference>
<accession>A0ABU8S0L5</accession>
<evidence type="ECO:0000313" key="7">
    <source>
        <dbReference type="Proteomes" id="UP001361239"/>
    </source>
</evidence>
<dbReference type="PRINTS" id="PR01071">
    <property type="entry name" value="ACOABIOTINCC"/>
</dbReference>
<sequence length="168" mass="17302">MSAGNSLSDLEQLIEDFKRSGLRELHARHGEFEIYLSQDADAPGLAGPQVAVTRKPAAKAAATAAPAAPAAPAKAASTPAAAEQAWPDGSEVIRAPYLGTFYRSPKPGSPAYVEVGSVVEADSELCLVEVMKLFTTVRAGVAGKITQVLASDGELVAADQPLFVIAAA</sequence>
<dbReference type="Gene3D" id="2.40.50.100">
    <property type="match status" value="1"/>
</dbReference>
<reference evidence="6 7" key="1">
    <citation type="submission" date="2024-03" db="EMBL/GenBank/DDBJ databases">
        <authorList>
            <person name="Jo J.-H."/>
        </authorList>
    </citation>
    <scope>NUCLEOTIDE SEQUENCE [LARGE SCALE GENOMIC DNA]</scope>
    <source>
        <strain evidence="6 7">PS1R-30</strain>
    </source>
</reference>
<dbReference type="SUPFAM" id="SSF51230">
    <property type="entry name" value="Single hybrid motif"/>
    <property type="match status" value="1"/>
</dbReference>
<evidence type="ECO:0000256" key="3">
    <source>
        <dbReference type="ARBA" id="ARBA00023267"/>
    </source>
</evidence>
<comment type="caution">
    <text evidence="6">The sequence shown here is derived from an EMBL/GenBank/DDBJ whole genome shotgun (WGS) entry which is preliminary data.</text>
</comment>
<dbReference type="Proteomes" id="UP001361239">
    <property type="component" value="Unassembled WGS sequence"/>
</dbReference>
<evidence type="ECO:0000256" key="1">
    <source>
        <dbReference type="ARBA" id="ARBA00003761"/>
    </source>
</evidence>
<keyword evidence="4" id="KW-0276">Fatty acid metabolism</keyword>